<evidence type="ECO:0000256" key="2">
    <source>
        <dbReference type="ARBA" id="ARBA00023002"/>
    </source>
</evidence>
<dbReference type="SUPFAM" id="SSF52833">
    <property type="entry name" value="Thioredoxin-like"/>
    <property type="match status" value="1"/>
</dbReference>
<dbReference type="Gene3D" id="1.20.1050.10">
    <property type="match status" value="1"/>
</dbReference>
<comment type="catalytic activity">
    <reaction evidence="4 6">
        <text>methylarsonate + 2 glutathione + H(+) = methylarsonous acid + glutathione disulfide + H2O</text>
        <dbReference type="Rhea" id="RHEA:15969"/>
        <dbReference type="ChEBI" id="CHEBI:15377"/>
        <dbReference type="ChEBI" id="CHEBI:15378"/>
        <dbReference type="ChEBI" id="CHEBI:17826"/>
        <dbReference type="ChEBI" id="CHEBI:33409"/>
        <dbReference type="ChEBI" id="CHEBI:57925"/>
        <dbReference type="ChEBI" id="CHEBI:58297"/>
        <dbReference type="EC" id="1.20.4.2"/>
    </reaction>
</comment>
<comment type="catalytic activity">
    <reaction evidence="3 6">
        <text>RX + glutathione = an S-substituted glutathione + a halide anion + H(+)</text>
        <dbReference type="Rhea" id="RHEA:16437"/>
        <dbReference type="ChEBI" id="CHEBI:15378"/>
        <dbReference type="ChEBI" id="CHEBI:16042"/>
        <dbReference type="ChEBI" id="CHEBI:17792"/>
        <dbReference type="ChEBI" id="CHEBI:57925"/>
        <dbReference type="ChEBI" id="CHEBI:90779"/>
        <dbReference type="EC" id="2.5.1.18"/>
    </reaction>
</comment>
<dbReference type="InterPro" id="IPR010987">
    <property type="entry name" value="Glutathione-S-Trfase_C-like"/>
</dbReference>
<feature type="domain" description="GST C-terminal" evidence="8">
    <location>
        <begin position="107"/>
        <end position="231"/>
    </location>
</feature>
<proteinExistence type="inferred from homology"/>
<name>A0A914X5N0_9BILA</name>
<dbReference type="EC" id="1.20.4.2" evidence="6"/>
<dbReference type="GO" id="GO:0006749">
    <property type="term" value="P:glutathione metabolic process"/>
    <property type="evidence" value="ECO:0007669"/>
    <property type="project" value="UniProtKB-UniRule"/>
</dbReference>
<dbReference type="InterPro" id="IPR050983">
    <property type="entry name" value="GST_Omega/HSP26"/>
</dbReference>
<dbReference type="PRINTS" id="PR01625">
    <property type="entry name" value="GSTRNSFRASEO"/>
</dbReference>
<evidence type="ECO:0000256" key="6">
    <source>
        <dbReference type="RuleBase" id="RU368071"/>
    </source>
</evidence>
<dbReference type="WBParaSite" id="PSAMB.scaffold650size51652.g7702.t1">
    <property type="protein sequence ID" value="PSAMB.scaffold650size51652.g7702.t1"/>
    <property type="gene ID" value="PSAMB.scaffold650size51652.g7702"/>
</dbReference>
<dbReference type="EC" id="2.5.1.18" evidence="6"/>
<sequence>MANFHGLNSITLNPDDELPPLASGKIRLYNMRFCPYAERAVLYFAKKNVSVEVINVNLVDKPKWYLERNPLGKVPTIEHDGKIIYESAVVAEYLDDIFPDSSVLPKDPYLRAHQKILVERLSAISGAFYGLLRATADNQEAGIANLKKALDTAESLLTDNFYGGKSSGYADMLVWPHLERVEVLPLIRPDLHLDKLLGTDYPKLTAYIARMKELPEVKAAIRPAEHHVQFFDSYKTGKPDYNIGITAA</sequence>
<dbReference type="GO" id="GO:0045174">
    <property type="term" value="F:glutathione dehydrogenase (ascorbate) activity"/>
    <property type="evidence" value="ECO:0007669"/>
    <property type="project" value="UniProtKB-UniRule"/>
</dbReference>
<keyword evidence="9" id="KW-1185">Reference proteome</keyword>
<dbReference type="FunFam" id="3.40.30.10:FF:000123">
    <property type="entry name" value="Glutathione transferase o1"/>
    <property type="match status" value="1"/>
</dbReference>
<dbReference type="InterPro" id="IPR036249">
    <property type="entry name" value="Thioredoxin-like_sf"/>
</dbReference>
<dbReference type="GO" id="GO:0005737">
    <property type="term" value="C:cytoplasm"/>
    <property type="evidence" value="ECO:0007669"/>
    <property type="project" value="InterPro"/>
</dbReference>
<keyword evidence="2 6" id="KW-0560">Oxidoreductase</keyword>
<feature type="domain" description="GST N-terminal" evidence="7">
    <location>
        <begin position="24"/>
        <end position="102"/>
    </location>
</feature>
<dbReference type="PANTHER" id="PTHR43968">
    <property type="match status" value="1"/>
</dbReference>
<dbReference type="Proteomes" id="UP000887566">
    <property type="component" value="Unplaced"/>
</dbReference>
<evidence type="ECO:0000256" key="5">
    <source>
        <dbReference type="ARBA" id="ARBA00049544"/>
    </source>
</evidence>
<evidence type="ECO:0000259" key="8">
    <source>
        <dbReference type="PROSITE" id="PS50405"/>
    </source>
</evidence>
<dbReference type="SUPFAM" id="SSF47616">
    <property type="entry name" value="GST C-terminal domain-like"/>
    <property type="match status" value="1"/>
</dbReference>
<dbReference type="InterPro" id="IPR005442">
    <property type="entry name" value="GST_omega"/>
</dbReference>
<evidence type="ECO:0000256" key="1">
    <source>
        <dbReference type="ARBA" id="ARBA00011067"/>
    </source>
</evidence>
<dbReference type="Gene3D" id="3.40.30.10">
    <property type="entry name" value="Glutaredoxin"/>
    <property type="match status" value="1"/>
</dbReference>
<dbReference type="InterPro" id="IPR040079">
    <property type="entry name" value="Glutathione_S-Trfase"/>
</dbReference>
<dbReference type="InterPro" id="IPR036282">
    <property type="entry name" value="Glutathione-S-Trfase_C_sf"/>
</dbReference>
<keyword evidence="6" id="KW-0808">Transferase</keyword>
<dbReference type="PROSITE" id="PS50405">
    <property type="entry name" value="GST_CTER"/>
    <property type="match status" value="1"/>
</dbReference>
<evidence type="ECO:0000256" key="4">
    <source>
        <dbReference type="ARBA" id="ARBA00048353"/>
    </source>
</evidence>
<reference evidence="10" key="1">
    <citation type="submission" date="2022-11" db="UniProtKB">
        <authorList>
            <consortium name="WormBaseParasite"/>
        </authorList>
    </citation>
    <scope>IDENTIFICATION</scope>
</reference>
<dbReference type="Pfam" id="PF13417">
    <property type="entry name" value="GST_N_3"/>
    <property type="match status" value="1"/>
</dbReference>
<dbReference type="SFLD" id="SFLDG00358">
    <property type="entry name" value="Main_(cytGST)"/>
    <property type="match status" value="1"/>
</dbReference>
<evidence type="ECO:0000313" key="9">
    <source>
        <dbReference type="Proteomes" id="UP000887566"/>
    </source>
</evidence>
<dbReference type="FunFam" id="1.20.1050.10:FF:000009">
    <property type="entry name" value="Glutathione S-transferase omega-1"/>
    <property type="match status" value="1"/>
</dbReference>
<protein>
    <recommendedName>
        <fullName evidence="6">Glutathione S-transferase omega</fullName>
        <shortName evidence="6">GSTO</shortName>
        <ecNumber evidence="6">1.20.4.2</ecNumber>
        <ecNumber evidence="6">1.8.5.1</ecNumber>
        <ecNumber evidence="6">2.5.1.18</ecNumber>
    </recommendedName>
    <alternativeName>
        <fullName evidence="6">Glutathione-dependent dehydroascorbate reductase</fullName>
    </alternativeName>
    <alternativeName>
        <fullName evidence="6">Monomethylarsonic acid reductase</fullName>
    </alternativeName>
</protein>
<dbReference type="InterPro" id="IPR004045">
    <property type="entry name" value="Glutathione_S-Trfase_N"/>
</dbReference>
<dbReference type="PANTHER" id="PTHR43968:SF9">
    <property type="entry name" value="GLUTATHIONE S-TRANSFERASE"/>
    <property type="match status" value="1"/>
</dbReference>
<dbReference type="GO" id="GO:0004364">
    <property type="term" value="F:glutathione transferase activity"/>
    <property type="evidence" value="ECO:0007669"/>
    <property type="project" value="UniProtKB-UniRule"/>
</dbReference>
<dbReference type="Pfam" id="PF13410">
    <property type="entry name" value="GST_C_2"/>
    <property type="match status" value="1"/>
</dbReference>
<dbReference type="EC" id="1.8.5.1" evidence="6"/>
<dbReference type="SFLD" id="SFLDS00019">
    <property type="entry name" value="Glutathione_Transferase_(cytos"/>
    <property type="match status" value="1"/>
</dbReference>
<comment type="catalytic activity">
    <reaction evidence="5 6">
        <text>L-dehydroascorbate + 2 glutathione = glutathione disulfide + L-ascorbate</text>
        <dbReference type="Rhea" id="RHEA:24424"/>
        <dbReference type="ChEBI" id="CHEBI:38290"/>
        <dbReference type="ChEBI" id="CHEBI:57925"/>
        <dbReference type="ChEBI" id="CHEBI:58297"/>
        <dbReference type="ChEBI" id="CHEBI:58539"/>
        <dbReference type="EC" id="1.8.5.1"/>
    </reaction>
</comment>
<evidence type="ECO:0000256" key="3">
    <source>
        <dbReference type="ARBA" id="ARBA00047960"/>
    </source>
</evidence>
<dbReference type="PROSITE" id="PS50404">
    <property type="entry name" value="GST_NTER"/>
    <property type="match status" value="1"/>
</dbReference>
<comment type="similarity">
    <text evidence="1 6">Belongs to the GST superfamily. Omega family.</text>
</comment>
<comment type="function">
    <text evidence="6">Exhibits glutathione-dependent thiol transferase activity. Has high dehydroascorbate reductase activity and may contribute to the recycling of ascorbic acid. Participates in the biotransformation of inorganic arsenic and reduces monomethylarsonic acid (MMA).</text>
</comment>
<dbReference type="AlphaFoldDB" id="A0A914X5N0"/>
<organism evidence="9 10">
    <name type="scientific">Plectus sambesii</name>
    <dbReference type="NCBI Taxonomy" id="2011161"/>
    <lineage>
        <taxon>Eukaryota</taxon>
        <taxon>Metazoa</taxon>
        <taxon>Ecdysozoa</taxon>
        <taxon>Nematoda</taxon>
        <taxon>Chromadorea</taxon>
        <taxon>Plectida</taxon>
        <taxon>Plectina</taxon>
        <taxon>Plectoidea</taxon>
        <taxon>Plectidae</taxon>
        <taxon>Plectus</taxon>
    </lineage>
</organism>
<evidence type="ECO:0000313" key="10">
    <source>
        <dbReference type="WBParaSite" id="PSAMB.scaffold650size51652.g7702.t1"/>
    </source>
</evidence>
<evidence type="ECO:0000259" key="7">
    <source>
        <dbReference type="PROSITE" id="PS50404"/>
    </source>
</evidence>
<dbReference type="GO" id="GO:0050610">
    <property type="term" value="F:methylarsonate reductase activity"/>
    <property type="evidence" value="ECO:0007669"/>
    <property type="project" value="UniProtKB-UniRule"/>
</dbReference>
<accession>A0A914X5N0</accession>